<feature type="compositionally biased region" description="Low complexity" evidence="1">
    <location>
        <begin position="218"/>
        <end position="239"/>
    </location>
</feature>
<feature type="region of interest" description="Disordered" evidence="1">
    <location>
        <begin position="71"/>
        <end position="90"/>
    </location>
</feature>
<feature type="region of interest" description="Disordered" evidence="1">
    <location>
        <begin position="1"/>
        <end position="43"/>
    </location>
</feature>
<feature type="compositionally biased region" description="Polar residues" evidence="1">
    <location>
        <begin position="32"/>
        <end position="43"/>
    </location>
</feature>
<dbReference type="OrthoDB" id="5206740at2759"/>
<dbReference type="EMBL" id="AMGX01000024">
    <property type="protein sequence ID" value="EXJ65716.1"/>
    <property type="molecule type" value="Genomic_DNA"/>
</dbReference>
<dbReference type="RefSeq" id="XP_007750006.1">
    <property type="nucleotide sequence ID" value="XM_007751816.1"/>
</dbReference>
<reference evidence="2 3" key="1">
    <citation type="submission" date="2013-03" db="EMBL/GenBank/DDBJ databases">
        <title>The Genome Sequence of Cladophialophora psammophila CBS 110553.</title>
        <authorList>
            <consortium name="The Broad Institute Genomics Platform"/>
            <person name="Cuomo C."/>
            <person name="de Hoog S."/>
            <person name="Gorbushina A."/>
            <person name="Walker B."/>
            <person name="Young S.K."/>
            <person name="Zeng Q."/>
            <person name="Gargeya S."/>
            <person name="Fitzgerald M."/>
            <person name="Haas B."/>
            <person name="Abouelleil A."/>
            <person name="Allen A.W."/>
            <person name="Alvarado L."/>
            <person name="Arachchi H.M."/>
            <person name="Berlin A.M."/>
            <person name="Chapman S.B."/>
            <person name="Gainer-Dewar J."/>
            <person name="Goldberg J."/>
            <person name="Griggs A."/>
            <person name="Gujja S."/>
            <person name="Hansen M."/>
            <person name="Howarth C."/>
            <person name="Imamovic A."/>
            <person name="Ireland A."/>
            <person name="Larimer J."/>
            <person name="McCowan C."/>
            <person name="Murphy C."/>
            <person name="Pearson M."/>
            <person name="Poon T.W."/>
            <person name="Priest M."/>
            <person name="Roberts A."/>
            <person name="Saif S."/>
            <person name="Shea T."/>
            <person name="Sisk P."/>
            <person name="Sykes S."/>
            <person name="Wortman J."/>
            <person name="Nusbaum C."/>
            <person name="Birren B."/>
        </authorList>
    </citation>
    <scope>NUCLEOTIDE SEQUENCE [LARGE SCALE GENOMIC DNA]</scope>
    <source>
        <strain evidence="2 3">CBS 110553</strain>
    </source>
</reference>
<comment type="caution">
    <text evidence="2">The sequence shown here is derived from an EMBL/GenBank/DDBJ whole genome shotgun (WGS) entry which is preliminary data.</text>
</comment>
<sequence length="292" mass="31960">MLPTENARHVNPPSPAKKPKLSLRTSDLAPTFQGSTGRQNGINMGATATPTTLNTFSNTFDLAFRPSPVTTLPSPVSHSQPRGSAHPTSPVVRLSEHPYALNLPFGVHSILKNSPLPRDIRRPSASASPRVAGRRVFFPAPKKVAFRAELEEEIVTKNYITRHADLSSSDEESTPSENDDQSGTSNEEGEDGGGNGREIRVDEVSPRKKRKRRSTAVSPSSSSELDQASSEKSQSTSAARSKRKRRRWEWTLELSTPSQASSEIQSEDIKGDRRALTEEPGRCPEADITLDR</sequence>
<gene>
    <name evidence="2" type="ORF">A1O5_11244</name>
</gene>
<feature type="compositionally biased region" description="Basic and acidic residues" evidence="1">
    <location>
        <begin position="267"/>
        <end position="292"/>
    </location>
</feature>
<proteinExistence type="predicted"/>
<evidence type="ECO:0000313" key="2">
    <source>
        <dbReference type="EMBL" id="EXJ65716.1"/>
    </source>
</evidence>
<protein>
    <submittedName>
        <fullName evidence="2">Uncharacterized protein</fullName>
    </submittedName>
</protein>
<evidence type="ECO:0000313" key="3">
    <source>
        <dbReference type="Proteomes" id="UP000019471"/>
    </source>
</evidence>
<dbReference type="AlphaFoldDB" id="W9WM46"/>
<feature type="compositionally biased region" description="Polar residues" evidence="1">
    <location>
        <begin position="253"/>
        <end position="264"/>
    </location>
</feature>
<dbReference type="STRING" id="1182543.W9WM46"/>
<name>W9WM46_9EURO</name>
<evidence type="ECO:0000256" key="1">
    <source>
        <dbReference type="SAM" id="MobiDB-lite"/>
    </source>
</evidence>
<feature type="region of interest" description="Disordered" evidence="1">
    <location>
        <begin position="163"/>
        <end position="292"/>
    </location>
</feature>
<dbReference type="Proteomes" id="UP000019471">
    <property type="component" value="Unassembled WGS sequence"/>
</dbReference>
<dbReference type="GeneID" id="19195933"/>
<organism evidence="2 3">
    <name type="scientific">Cladophialophora psammophila CBS 110553</name>
    <dbReference type="NCBI Taxonomy" id="1182543"/>
    <lineage>
        <taxon>Eukaryota</taxon>
        <taxon>Fungi</taxon>
        <taxon>Dikarya</taxon>
        <taxon>Ascomycota</taxon>
        <taxon>Pezizomycotina</taxon>
        <taxon>Eurotiomycetes</taxon>
        <taxon>Chaetothyriomycetidae</taxon>
        <taxon>Chaetothyriales</taxon>
        <taxon>Herpotrichiellaceae</taxon>
        <taxon>Cladophialophora</taxon>
    </lineage>
</organism>
<dbReference type="eggNOG" id="ENOG502SN8F">
    <property type="taxonomic scope" value="Eukaryota"/>
</dbReference>
<dbReference type="HOGENOM" id="CLU_068278_0_0_1"/>
<keyword evidence="3" id="KW-1185">Reference proteome</keyword>
<feature type="compositionally biased region" description="Basic and acidic residues" evidence="1">
    <location>
        <begin position="197"/>
        <end position="206"/>
    </location>
</feature>
<accession>W9WM46</accession>
<feature type="compositionally biased region" description="Acidic residues" evidence="1">
    <location>
        <begin position="168"/>
        <end position="180"/>
    </location>
</feature>